<dbReference type="PANTHER" id="PTHR40453">
    <property type="entry name" value="PROTEIN YOEF"/>
    <property type="match status" value="1"/>
</dbReference>
<dbReference type="Gene3D" id="3.40.50.300">
    <property type="entry name" value="P-loop containing nucleotide triphosphate hydrolases"/>
    <property type="match status" value="1"/>
</dbReference>
<dbReference type="Proteomes" id="UP000190206">
    <property type="component" value="Unassembled WGS sequence"/>
</dbReference>
<dbReference type="Pfam" id="PF10662">
    <property type="entry name" value="PduV-EutP"/>
    <property type="match status" value="1"/>
</dbReference>
<evidence type="ECO:0000313" key="2">
    <source>
        <dbReference type="EMBL" id="OOO63351.1"/>
    </source>
</evidence>
<dbReference type="EMBL" id="MRAE01000006">
    <property type="protein sequence ID" value="OOO69191.1"/>
    <property type="molecule type" value="Genomic_DNA"/>
</dbReference>
<dbReference type="PANTHER" id="PTHR40453:SF1">
    <property type="entry name" value="PROTEIN YOEF"/>
    <property type="match status" value="1"/>
</dbReference>
<evidence type="ECO:0000313" key="3">
    <source>
        <dbReference type="EMBL" id="OOO69191.1"/>
    </source>
</evidence>
<comment type="caution">
    <text evidence="3">The sequence shown here is derived from an EMBL/GenBank/DDBJ whole genome shotgun (WGS) entry which is preliminary data.</text>
</comment>
<evidence type="ECO:0000256" key="1">
    <source>
        <dbReference type="PIRNR" id="PIRNR036409"/>
    </source>
</evidence>
<dbReference type="AlphaFoldDB" id="A0A1S9IFU2"/>
<dbReference type="RefSeq" id="WP_078023052.1">
    <property type="nucleotide sequence ID" value="NZ_JADPGM010000001.1"/>
</dbReference>
<dbReference type="OrthoDB" id="6179at2"/>
<dbReference type="PIRSF" id="PIRSF036409">
    <property type="entry name" value="EutP_PduV"/>
    <property type="match status" value="1"/>
</dbReference>
<sequence length="144" mass="16239">MKKLILIGRTQSGKTTLCQRLHDIDIEYKKTQAVEGYENAIDTPGEYIENRFYYKALIVTSADADVIGLVQDATDDRSYFPPGFGASFSKTIIGILTKIDLVDDEKVLEEKEKYLEIVGAEKIFRVSPKEGIGVEELQNFLNKI</sequence>
<accession>A0A1S9IFU2</accession>
<dbReference type="STRING" id="1962263.BS637_02920"/>
<evidence type="ECO:0000313" key="4">
    <source>
        <dbReference type="Proteomes" id="UP000190206"/>
    </source>
</evidence>
<reference evidence="3 5" key="1">
    <citation type="submission" date="2016-12" db="EMBL/GenBank/DDBJ databases">
        <title>Clostridium tepidum sp. nov., a close relative of Clostridium sporogenes and Clostridium botulinum Group I.</title>
        <authorList>
            <person name="Dobritsa A.P."/>
            <person name="Kutumbaka K.K."/>
            <person name="Werner K."/>
            <person name="Wiedmann M."/>
            <person name="Asmus A."/>
            <person name="Samadpour M."/>
        </authorList>
    </citation>
    <scope>NUCLEOTIDE SEQUENCE [LARGE SCALE GENOMIC DNA]</scope>
    <source>
        <strain evidence="3 5">IEH 97212</strain>
    </source>
</reference>
<proteinExistence type="inferred from homology"/>
<dbReference type="Proteomes" id="UP000190256">
    <property type="component" value="Unassembled WGS sequence"/>
</dbReference>
<evidence type="ECO:0000313" key="5">
    <source>
        <dbReference type="Proteomes" id="UP000190256"/>
    </source>
</evidence>
<dbReference type="GO" id="GO:0006576">
    <property type="term" value="P:biogenic amine metabolic process"/>
    <property type="evidence" value="ECO:0007669"/>
    <property type="project" value="InterPro"/>
</dbReference>
<keyword evidence="4" id="KW-1185">Reference proteome</keyword>
<dbReference type="SUPFAM" id="SSF52540">
    <property type="entry name" value="P-loop containing nucleoside triphosphate hydrolases"/>
    <property type="match status" value="1"/>
</dbReference>
<gene>
    <name evidence="2" type="ORF">BS637_02920</name>
    <name evidence="3" type="ORF">BS638_03965</name>
</gene>
<organism evidence="3 5">
    <name type="scientific">Clostridium tepidum</name>
    <dbReference type="NCBI Taxonomy" id="1962263"/>
    <lineage>
        <taxon>Bacteria</taxon>
        <taxon>Bacillati</taxon>
        <taxon>Bacillota</taxon>
        <taxon>Clostridia</taxon>
        <taxon>Eubacteriales</taxon>
        <taxon>Clostridiaceae</taxon>
        <taxon>Clostridium</taxon>
    </lineage>
</organism>
<dbReference type="InterPro" id="IPR027417">
    <property type="entry name" value="P-loop_NTPase"/>
</dbReference>
<comment type="similarity">
    <text evidence="1">Belongs to the EutP/PduV family.</text>
</comment>
<keyword evidence="1" id="KW-0547">Nucleotide-binding</keyword>
<name>A0A1S9IFU2_9CLOT</name>
<dbReference type="InterPro" id="IPR012381">
    <property type="entry name" value="EutP_PduV"/>
</dbReference>
<dbReference type="EMBL" id="MRAD01000002">
    <property type="protein sequence ID" value="OOO63351.1"/>
    <property type="molecule type" value="Genomic_DNA"/>
</dbReference>
<dbReference type="NCBIfam" id="TIGR02528">
    <property type="entry name" value="EutP"/>
    <property type="match status" value="1"/>
</dbReference>
<dbReference type="GO" id="GO:0005524">
    <property type="term" value="F:ATP binding"/>
    <property type="evidence" value="ECO:0007669"/>
    <property type="project" value="UniProtKB-UniRule"/>
</dbReference>
<reference evidence="2 4" key="2">
    <citation type="submission" date="2016-12" db="EMBL/GenBank/DDBJ databases">
        <title>Clostridium tepidum sp. nov., a close relative of Clostridium sporogenes and Clostridium botulinum Group I.</title>
        <authorList>
            <person name="Dobritsa A.P."/>
            <person name="Kutumbaka K."/>
            <person name="Werner K."/>
            <person name="Samadpour M."/>
        </authorList>
    </citation>
    <scope>NUCLEOTIDE SEQUENCE [LARGE SCALE GENOMIC DNA]</scope>
    <source>
        <strain evidence="2 4">PE</strain>
    </source>
</reference>
<protein>
    <submittedName>
        <fullName evidence="3">Ethanolamine utilization protein EutP</fullName>
    </submittedName>
</protein>